<evidence type="ECO:0000313" key="3">
    <source>
        <dbReference type="Proteomes" id="UP001596012"/>
    </source>
</evidence>
<protein>
    <submittedName>
        <fullName evidence="2">DUF5996 family protein</fullName>
    </submittedName>
</protein>
<dbReference type="RefSeq" id="WP_386340642.1">
    <property type="nucleotide sequence ID" value="NZ_JBHSFG010000018.1"/>
</dbReference>
<organism evidence="2 3">
    <name type="scientific">Streptomyces xiangluensis</name>
    <dbReference type="NCBI Taxonomy" id="2665720"/>
    <lineage>
        <taxon>Bacteria</taxon>
        <taxon>Bacillati</taxon>
        <taxon>Actinomycetota</taxon>
        <taxon>Actinomycetes</taxon>
        <taxon>Kitasatosporales</taxon>
        <taxon>Streptomycetaceae</taxon>
        <taxon>Streptomyces</taxon>
    </lineage>
</organism>
<feature type="region of interest" description="Disordered" evidence="1">
    <location>
        <begin position="1"/>
        <end position="43"/>
    </location>
</feature>
<sequence>MRRLRRPNRDSPTRSGPPDHQAAGPPGHQAAGPPEGPVVGEAEAPLAPGSAEWVARRGSHPAVLRYDAARAVAHPRAAVLTFYDSAYQAAAAGRADWDVAGLACSGGTTDQHLAALPPDRPWWRANARGRSRAAGAALPVSCSTSCSYAPGHQRWRRVHLPRIPRMVARHGCCFTRIPRPTRRYAPQTASRTVRDHRFPGPVRRPHAEGGP</sequence>
<reference evidence="3" key="1">
    <citation type="journal article" date="2019" name="Int. J. Syst. Evol. Microbiol.">
        <title>The Global Catalogue of Microorganisms (GCM) 10K type strain sequencing project: providing services to taxonomists for standard genome sequencing and annotation.</title>
        <authorList>
            <consortium name="The Broad Institute Genomics Platform"/>
            <consortium name="The Broad Institute Genome Sequencing Center for Infectious Disease"/>
            <person name="Wu L."/>
            <person name="Ma J."/>
        </authorList>
    </citation>
    <scope>NUCLEOTIDE SEQUENCE [LARGE SCALE GENOMIC DNA]</scope>
    <source>
        <strain evidence="3">DT43</strain>
    </source>
</reference>
<proteinExistence type="predicted"/>
<keyword evidence="3" id="KW-1185">Reference proteome</keyword>
<feature type="compositionally biased region" description="Low complexity" evidence="1">
    <location>
        <begin position="20"/>
        <end position="33"/>
    </location>
</feature>
<evidence type="ECO:0000256" key="1">
    <source>
        <dbReference type="SAM" id="MobiDB-lite"/>
    </source>
</evidence>
<feature type="region of interest" description="Disordered" evidence="1">
    <location>
        <begin position="183"/>
        <end position="211"/>
    </location>
</feature>
<comment type="caution">
    <text evidence="2">The sequence shown here is derived from an EMBL/GenBank/DDBJ whole genome shotgun (WGS) entry which is preliminary data.</text>
</comment>
<dbReference type="Pfam" id="PF19459">
    <property type="entry name" value="DUF5996"/>
    <property type="match status" value="1"/>
</dbReference>
<dbReference type="EMBL" id="JBHSFG010000018">
    <property type="protein sequence ID" value="MFC4464981.1"/>
    <property type="molecule type" value="Genomic_DNA"/>
</dbReference>
<evidence type="ECO:0000313" key="2">
    <source>
        <dbReference type="EMBL" id="MFC4464981.1"/>
    </source>
</evidence>
<dbReference type="InterPro" id="IPR046038">
    <property type="entry name" value="DUF5996"/>
</dbReference>
<accession>A0ABV8YL62</accession>
<name>A0ABV8YL62_9ACTN</name>
<dbReference type="Proteomes" id="UP001596012">
    <property type="component" value="Unassembled WGS sequence"/>
</dbReference>
<gene>
    <name evidence="2" type="ORF">ACFPH6_10570</name>
</gene>